<dbReference type="InterPro" id="IPR047041">
    <property type="entry name" value="BipA_GTP-bd_dom"/>
</dbReference>
<dbReference type="Pfam" id="PF21018">
    <property type="entry name" value="BipA_C"/>
    <property type="match status" value="1"/>
</dbReference>
<dbReference type="InterPro" id="IPR000795">
    <property type="entry name" value="T_Tr_GTP-bd_dom"/>
</dbReference>
<dbReference type="AlphaFoldDB" id="A0A449BCS1"/>
<gene>
    <name evidence="5" type="primary">lepA_1</name>
    <name evidence="5" type="ORF">NCTC10138_00603</name>
</gene>
<sequence length="597" mass="67045">MDIRNIAIIAHVDHGKTTLVNKLIESGIKDDHTVLQERVMDSDALEREKGITILAKNTSIIYKDTKINILDTPGHADFGGEVERIMHMVDGVLLLVDAFEGVMPQTRFVLKKALEKKVKPIVVVNKIDRDAANPQKALNEVYDLFIDLGASEEELDFPVLYGSALLGKMSKKPELTDEGVSVIFDQIIETIKAPEADATKPFKFQPSLIDYNSFVGRMGVGKIYQGSITVGTEVSCIREDDKVIKFRVQKIYQNEGVSKIEVETAYAGDIVSIAGLSDIQVGETLTAVGFEEKMPAIEVGEPTVEMAFSANNSPFVGKDGIHITATKLAARLEKEIHKDVSLKIRKSDEKDTWVVSGRGELHLSILIENMRREGFEFQVAKPKVVIKEENGTKYEPYELAYIDVPNESVGSVIEILGSRNGELVKIDQSNNYTKIEYIIPSRGLIGFMTTFLTLTKGYGIINHSFYDYRKLEHIEAINRQSGALISNSDGFSTQYALKKLEERGMMFVEPRTAVYEGMIIGENNRPNDLVVNVTQEKQLTNVRQANKEQTVVLKRPKILNLEECLSFINDDELVEITPKNIRLRKKYLTEVLRKRNR</sequence>
<dbReference type="FunFam" id="3.40.50.300:FF:000055">
    <property type="entry name" value="GTP-binding protein TypA"/>
    <property type="match status" value="1"/>
</dbReference>
<reference evidence="5 6" key="1">
    <citation type="submission" date="2019-01" db="EMBL/GenBank/DDBJ databases">
        <authorList>
            <consortium name="Pathogen Informatics"/>
        </authorList>
    </citation>
    <scope>NUCLEOTIDE SEQUENCE [LARGE SCALE GENOMIC DNA]</scope>
    <source>
        <strain evidence="5 6">NCTC10138</strain>
    </source>
</reference>
<dbReference type="GO" id="GO:0003924">
    <property type="term" value="F:GTPase activity"/>
    <property type="evidence" value="ECO:0007669"/>
    <property type="project" value="InterPro"/>
</dbReference>
<keyword evidence="2" id="KW-0342">GTP-binding</keyword>
<dbReference type="Gene3D" id="2.40.50.250">
    <property type="entry name" value="bipa protein"/>
    <property type="match status" value="1"/>
</dbReference>
<dbReference type="InterPro" id="IPR031157">
    <property type="entry name" value="G_TR_CS"/>
</dbReference>
<dbReference type="InterPro" id="IPR048876">
    <property type="entry name" value="BipA_C"/>
</dbReference>
<dbReference type="PANTHER" id="PTHR42908">
    <property type="entry name" value="TRANSLATION ELONGATION FACTOR-RELATED"/>
    <property type="match status" value="1"/>
</dbReference>
<dbReference type="Gene3D" id="3.30.70.870">
    <property type="entry name" value="Elongation Factor G (Translational Gtpase), domain 3"/>
    <property type="match status" value="1"/>
</dbReference>
<dbReference type="Gene3D" id="2.40.30.10">
    <property type="entry name" value="Translation factors"/>
    <property type="match status" value="1"/>
</dbReference>
<dbReference type="Gene3D" id="3.30.70.240">
    <property type="match status" value="1"/>
</dbReference>
<dbReference type="FunFam" id="3.30.70.870:FF:000003">
    <property type="entry name" value="GTP-binding protein TypA"/>
    <property type="match status" value="1"/>
</dbReference>
<dbReference type="InterPro" id="IPR041095">
    <property type="entry name" value="EFG_II"/>
</dbReference>
<dbReference type="InterPro" id="IPR009000">
    <property type="entry name" value="Transl_B-barrel_sf"/>
</dbReference>
<dbReference type="NCBIfam" id="TIGR00231">
    <property type="entry name" value="small_GTP"/>
    <property type="match status" value="1"/>
</dbReference>
<dbReference type="Gene3D" id="3.40.50.300">
    <property type="entry name" value="P-loop containing nucleotide triphosphate hydrolases"/>
    <property type="match status" value="1"/>
</dbReference>
<dbReference type="CDD" id="cd03691">
    <property type="entry name" value="BipA_TypA_II"/>
    <property type="match status" value="1"/>
</dbReference>
<dbReference type="KEGG" id="aaxa:NCTC10138_00603"/>
<dbReference type="InterPro" id="IPR004161">
    <property type="entry name" value="EFTu-like_2"/>
</dbReference>
<dbReference type="Proteomes" id="UP000289841">
    <property type="component" value="Chromosome"/>
</dbReference>
<evidence type="ECO:0000259" key="4">
    <source>
        <dbReference type="PROSITE" id="PS51722"/>
    </source>
</evidence>
<dbReference type="InterPro" id="IPR000640">
    <property type="entry name" value="EFG_V-like"/>
</dbReference>
<dbReference type="GO" id="GO:1990904">
    <property type="term" value="C:ribonucleoprotein complex"/>
    <property type="evidence" value="ECO:0007669"/>
    <property type="project" value="TreeGrafter"/>
</dbReference>
<dbReference type="CDD" id="cd16263">
    <property type="entry name" value="BipA_III"/>
    <property type="match status" value="1"/>
</dbReference>
<dbReference type="GO" id="GO:0005525">
    <property type="term" value="F:GTP binding"/>
    <property type="evidence" value="ECO:0007669"/>
    <property type="project" value="UniProtKB-KW"/>
</dbReference>
<dbReference type="InterPro" id="IPR047043">
    <property type="entry name" value="BipA_III"/>
</dbReference>
<feature type="domain" description="Tr-type G" evidence="4">
    <location>
        <begin position="1"/>
        <end position="195"/>
    </location>
</feature>
<evidence type="ECO:0000313" key="5">
    <source>
        <dbReference type="EMBL" id="VEU80244.1"/>
    </source>
</evidence>
<dbReference type="FunFam" id="3.30.70.240:FF:000002">
    <property type="entry name" value="GTP-binding protein TypA"/>
    <property type="match status" value="1"/>
</dbReference>
<dbReference type="CDD" id="cd01891">
    <property type="entry name" value="TypA_BipA"/>
    <property type="match status" value="1"/>
</dbReference>
<dbReference type="Pfam" id="PF03144">
    <property type="entry name" value="GTP_EFTU_D2"/>
    <property type="match status" value="1"/>
</dbReference>
<evidence type="ECO:0000256" key="3">
    <source>
        <dbReference type="ARBA" id="ARBA00035722"/>
    </source>
</evidence>
<dbReference type="InterPro" id="IPR042116">
    <property type="entry name" value="TypA/BipA_C"/>
</dbReference>
<dbReference type="Pfam" id="PF14492">
    <property type="entry name" value="EFG_III"/>
    <property type="match status" value="1"/>
</dbReference>
<keyword evidence="1" id="KW-0547">Nucleotide-binding</keyword>
<proteinExistence type="predicted"/>
<dbReference type="InterPro" id="IPR027417">
    <property type="entry name" value="P-loop_NTPase"/>
</dbReference>
<protein>
    <recommendedName>
        <fullName evidence="3">50S ribosomal subunit assembly factor BipA</fullName>
    </recommendedName>
</protein>
<dbReference type="OrthoDB" id="9804431at2"/>
<dbReference type="FunFam" id="2.40.50.250:FF:000001">
    <property type="entry name" value="GTP-binding protein TypA"/>
    <property type="match status" value="1"/>
</dbReference>
<evidence type="ECO:0000256" key="2">
    <source>
        <dbReference type="ARBA" id="ARBA00023134"/>
    </source>
</evidence>
<dbReference type="InterPro" id="IPR005225">
    <property type="entry name" value="Small_GTP-bd"/>
</dbReference>
<evidence type="ECO:0000256" key="1">
    <source>
        <dbReference type="ARBA" id="ARBA00022741"/>
    </source>
</evidence>
<dbReference type="InterPro" id="IPR035647">
    <property type="entry name" value="EFG_III/V"/>
</dbReference>
<dbReference type="Pfam" id="PF00009">
    <property type="entry name" value="GTP_EFTU"/>
    <property type="match status" value="1"/>
</dbReference>
<dbReference type="SUPFAM" id="SSF52540">
    <property type="entry name" value="P-loop containing nucleoside triphosphate hydrolases"/>
    <property type="match status" value="1"/>
</dbReference>
<dbReference type="STRING" id="1278311.GCA_000428705_01450"/>
<keyword evidence="6" id="KW-1185">Reference proteome</keyword>
<dbReference type="GO" id="GO:0005829">
    <property type="term" value="C:cytosol"/>
    <property type="evidence" value="ECO:0007669"/>
    <property type="project" value="TreeGrafter"/>
</dbReference>
<evidence type="ECO:0000313" key="6">
    <source>
        <dbReference type="Proteomes" id="UP000289841"/>
    </source>
</evidence>
<name>A0A449BCS1_HAPAX</name>
<dbReference type="PRINTS" id="PR00315">
    <property type="entry name" value="ELONGATNFCT"/>
</dbReference>
<dbReference type="PANTHER" id="PTHR42908:SF8">
    <property type="entry name" value="TR-TYPE G DOMAIN-CONTAINING PROTEIN"/>
    <property type="match status" value="1"/>
</dbReference>
<accession>A0A449BCS1</accession>
<dbReference type="InterPro" id="IPR006298">
    <property type="entry name" value="BipA"/>
</dbReference>
<dbReference type="InterPro" id="IPR047042">
    <property type="entry name" value="BipA_II"/>
</dbReference>
<dbReference type="InterPro" id="IPR035651">
    <property type="entry name" value="BipA_V"/>
</dbReference>
<dbReference type="PROSITE" id="PS00301">
    <property type="entry name" value="G_TR_1"/>
    <property type="match status" value="1"/>
</dbReference>
<dbReference type="RefSeq" id="WP_026390885.1">
    <property type="nucleotide sequence ID" value="NZ_LR215048.1"/>
</dbReference>
<dbReference type="EMBL" id="LR215048">
    <property type="protein sequence ID" value="VEU80244.1"/>
    <property type="molecule type" value="Genomic_DNA"/>
</dbReference>
<dbReference type="Pfam" id="PF00679">
    <property type="entry name" value="EFG_C"/>
    <property type="match status" value="1"/>
</dbReference>
<dbReference type="SUPFAM" id="SSF50447">
    <property type="entry name" value="Translation proteins"/>
    <property type="match status" value="1"/>
</dbReference>
<organism evidence="5 6">
    <name type="scientific">Haploplasma axanthum</name>
    <name type="common">Acholeplasma axanthum</name>
    <dbReference type="NCBI Taxonomy" id="29552"/>
    <lineage>
        <taxon>Bacteria</taxon>
        <taxon>Bacillati</taxon>
        <taxon>Mycoplasmatota</taxon>
        <taxon>Mollicutes</taxon>
        <taxon>Acholeplasmatales</taxon>
        <taxon>Acholeplasmataceae</taxon>
        <taxon>Haploplasma</taxon>
    </lineage>
</organism>
<dbReference type="SUPFAM" id="SSF54980">
    <property type="entry name" value="EF-G C-terminal domain-like"/>
    <property type="match status" value="2"/>
</dbReference>
<dbReference type="NCBIfam" id="TIGR01394">
    <property type="entry name" value="TypA_BipA"/>
    <property type="match status" value="1"/>
</dbReference>
<dbReference type="CDD" id="cd03710">
    <property type="entry name" value="BipA_TypA_C"/>
    <property type="match status" value="1"/>
</dbReference>
<dbReference type="PROSITE" id="PS51722">
    <property type="entry name" value="G_TR_2"/>
    <property type="match status" value="1"/>
</dbReference>